<dbReference type="Gene3D" id="3.40.50.720">
    <property type="entry name" value="NAD(P)-binding Rossmann-like Domain"/>
    <property type="match status" value="1"/>
</dbReference>
<dbReference type="InterPro" id="IPR001509">
    <property type="entry name" value="Epimerase_deHydtase"/>
</dbReference>
<comment type="cofactor">
    <cofactor evidence="2">
        <name>NAD(+)</name>
        <dbReference type="ChEBI" id="CHEBI:57540"/>
    </cofactor>
</comment>
<evidence type="ECO:0000256" key="11">
    <source>
        <dbReference type="ARBA" id="ARBA00033067"/>
    </source>
</evidence>
<evidence type="ECO:0000313" key="13">
    <source>
        <dbReference type="EMBL" id="RJK94310.1"/>
    </source>
</evidence>
<dbReference type="EC" id="5.1.3.2" evidence="5"/>
<dbReference type="NCBIfam" id="TIGR01179">
    <property type="entry name" value="galE"/>
    <property type="match status" value="1"/>
</dbReference>
<protein>
    <recommendedName>
        <fullName evidence="6">UDP-glucose 4-epimerase</fullName>
        <ecNumber evidence="5">5.1.3.2</ecNumber>
    </recommendedName>
    <alternativeName>
        <fullName evidence="11">Galactowaldenase</fullName>
    </alternativeName>
    <alternativeName>
        <fullName evidence="10">UDP-galactose 4-epimerase</fullName>
    </alternativeName>
</protein>
<dbReference type="GO" id="GO:0003978">
    <property type="term" value="F:UDP-glucose 4-epimerase activity"/>
    <property type="evidence" value="ECO:0007669"/>
    <property type="project" value="UniProtKB-EC"/>
</dbReference>
<keyword evidence="7" id="KW-0520">NAD</keyword>
<evidence type="ECO:0000256" key="10">
    <source>
        <dbReference type="ARBA" id="ARBA00031367"/>
    </source>
</evidence>
<keyword evidence="14" id="KW-1185">Reference proteome</keyword>
<dbReference type="Proteomes" id="UP000265614">
    <property type="component" value="Unassembled WGS sequence"/>
</dbReference>
<keyword evidence="9" id="KW-0119">Carbohydrate metabolism</keyword>
<keyword evidence="8 13" id="KW-0413">Isomerase</keyword>
<evidence type="ECO:0000256" key="2">
    <source>
        <dbReference type="ARBA" id="ARBA00001911"/>
    </source>
</evidence>
<evidence type="ECO:0000256" key="6">
    <source>
        <dbReference type="ARBA" id="ARBA00018569"/>
    </source>
</evidence>
<dbReference type="SUPFAM" id="SSF51735">
    <property type="entry name" value="NAD(P)-binding Rossmann-fold domains"/>
    <property type="match status" value="1"/>
</dbReference>
<dbReference type="PANTHER" id="PTHR43725:SF53">
    <property type="entry name" value="UDP-ARABINOSE 4-EPIMERASE 1"/>
    <property type="match status" value="1"/>
</dbReference>
<feature type="domain" description="NAD-dependent epimerase/dehydratase" evidence="12">
    <location>
        <begin position="3"/>
        <end position="248"/>
    </location>
</feature>
<evidence type="ECO:0000256" key="1">
    <source>
        <dbReference type="ARBA" id="ARBA00000083"/>
    </source>
</evidence>
<evidence type="ECO:0000256" key="5">
    <source>
        <dbReference type="ARBA" id="ARBA00013189"/>
    </source>
</evidence>
<reference evidence="13 14" key="1">
    <citation type="submission" date="2018-09" db="EMBL/GenBank/DDBJ databases">
        <title>YIM 75000 draft genome.</title>
        <authorList>
            <person name="Tang S."/>
            <person name="Feng Y."/>
        </authorList>
    </citation>
    <scope>NUCLEOTIDE SEQUENCE [LARGE SCALE GENOMIC DNA]</scope>
    <source>
        <strain evidence="13 14">YIM 75000</strain>
    </source>
</reference>
<organism evidence="13 14">
    <name type="scientific">Vallicoccus soli</name>
    <dbReference type="NCBI Taxonomy" id="2339232"/>
    <lineage>
        <taxon>Bacteria</taxon>
        <taxon>Bacillati</taxon>
        <taxon>Actinomycetota</taxon>
        <taxon>Actinomycetes</taxon>
        <taxon>Motilibacterales</taxon>
        <taxon>Vallicoccaceae</taxon>
        <taxon>Vallicoccus</taxon>
    </lineage>
</organism>
<comment type="catalytic activity">
    <reaction evidence="1">
        <text>UDP-alpha-D-glucose = UDP-alpha-D-galactose</text>
        <dbReference type="Rhea" id="RHEA:22168"/>
        <dbReference type="ChEBI" id="CHEBI:58885"/>
        <dbReference type="ChEBI" id="CHEBI:66914"/>
        <dbReference type="EC" id="5.1.3.2"/>
    </reaction>
</comment>
<comment type="pathway">
    <text evidence="3">Carbohydrate metabolism; galactose metabolism.</text>
</comment>
<evidence type="ECO:0000256" key="7">
    <source>
        <dbReference type="ARBA" id="ARBA00023027"/>
    </source>
</evidence>
<dbReference type="PANTHER" id="PTHR43725">
    <property type="entry name" value="UDP-GLUCOSE 4-EPIMERASE"/>
    <property type="match status" value="1"/>
</dbReference>
<dbReference type="UniPathway" id="UPA00214"/>
<dbReference type="Pfam" id="PF01370">
    <property type="entry name" value="Epimerase"/>
    <property type="match status" value="1"/>
</dbReference>
<dbReference type="InterPro" id="IPR036291">
    <property type="entry name" value="NAD(P)-bd_dom_sf"/>
</dbReference>
<dbReference type="EMBL" id="QZEZ01000007">
    <property type="protein sequence ID" value="RJK94310.1"/>
    <property type="molecule type" value="Genomic_DNA"/>
</dbReference>
<dbReference type="Gene3D" id="3.90.25.10">
    <property type="entry name" value="UDP-galactose 4-epimerase, domain 1"/>
    <property type="match status" value="1"/>
</dbReference>
<dbReference type="InterPro" id="IPR005886">
    <property type="entry name" value="UDP_G4E"/>
</dbReference>
<proteinExistence type="inferred from homology"/>
<comment type="caution">
    <text evidence="13">The sequence shown here is derived from an EMBL/GenBank/DDBJ whole genome shotgun (WGS) entry which is preliminary data.</text>
</comment>
<dbReference type="GO" id="GO:0033499">
    <property type="term" value="P:galactose catabolic process via UDP-galactose, Leloir pathway"/>
    <property type="evidence" value="ECO:0007669"/>
    <property type="project" value="TreeGrafter"/>
</dbReference>
<dbReference type="RefSeq" id="WP_119951319.1">
    <property type="nucleotide sequence ID" value="NZ_QZEZ01000007.1"/>
</dbReference>
<evidence type="ECO:0000256" key="3">
    <source>
        <dbReference type="ARBA" id="ARBA00004947"/>
    </source>
</evidence>
<accession>A0A3A3YSC1</accession>
<comment type="similarity">
    <text evidence="4">Belongs to the NAD(P)-dependent epimerase/dehydratase family.</text>
</comment>
<evidence type="ECO:0000313" key="14">
    <source>
        <dbReference type="Proteomes" id="UP000265614"/>
    </source>
</evidence>
<name>A0A3A3YSC1_9ACTN</name>
<evidence type="ECO:0000256" key="9">
    <source>
        <dbReference type="ARBA" id="ARBA00023277"/>
    </source>
</evidence>
<dbReference type="OrthoDB" id="9801785at2"/>
<dbReference type="AlphaFoldDB" id="A0A3A3YSC1"/>
<evidence type="ECO:0000259" key="12">
    <source>
        <dbReference type="Pfam" id="PF01370"/>
    </source>
</evidence>
<evidence type="ECO:0000256" key="8">
    <source>
        <dbReference type="ARBA" id="ARBA00023235"/>
    </source>
</evidence>
<sequence length="319" mass="33883">MTWLLTGGAGYIGAHVAHALRAAGEDVVALDDLSSGVPERLPEGVPLVRASVLDTDAVRAAFREHGVTGVVHLAAKKAVGESVAEPLLYWRENVGGLESLLRVVDEEGVRDVLFSSSAAVYGTPDSDVIVEDGPTAPINPYGETKLVGEWMLRDLATARGTRWTSLRYFNVAGAGSPQLGDTAVANLIPMVFRALDRGEAPKVFGDDYPTPDGSCVRDYIHVADLADAHVVAAQRLRDGGPSAVYNVARGEGASVKEVLAVVREVTGLDVEPEIAPRRPGDPARLVASPAAIERDLGWRAQHDLRAMVASAWEAWTAAR</sequence>
<gene>
    <name evidence="13" type="primary">galE</name>
    <name evidence="13" type="ORF">D5H78_15135</name>
</gene>
<evidence type="ECO:0000256" key="4">
    <source>
        <dbReference type="ARBA" id="ARBA00007637"/>
    </source>
</evidence>